<reference evidence="8" key="2">
    <citation type="submission" date="2012-08" db="EMBL/GenBank/DDBJ databases">
        <title>Genome sequence of Kazachstania naganishii.</title>
        <authorList>
            <person name="Gordon J.L."/>
            <person name="Armisen D."/>
            <person name="Proux-Wera E."/>
            <person name="OhEigeartaigh S.S."/>
            <person name="Byrne K.P."/>
            <person name="Wolfe K.H."/>
        </authorList>
    </citation>
    <scope>NUCLEOTIDE SEQUENCE [LARGE SCALE GENOMIC DNA]</scope>
    <source>
        <strain evidence="8">ATCC MYA-139 / BCRC 22969 / CBS 8797 / CCRC 22969 / KCTC 17520 / NBRC 10181 / NCYC 3082</strain>
    </source>
</reference>
<evidence type="ECO:0000256" key="2">
    <source>
        <dbReference type="ARBA" id="ARBA00007322"/>
    </source>
</evidence>
<dbReference type="PANTHER" id="PTHR12703:SF6">
    <property type="entry name" value="PORE MEMBRANE PROTEIN OF 33 KDA"/>
    <property type="match status" value="1"/>
</dbReference>
<keyword evidence="5 6" id="KW-0472">Membrane</keyword>
<dbReference type="GO" id="GO:0071786">
    <property type="term" value="P:endoplasmic reticulum tubular network organization"/>
    <property type="evidence" value="ECO:0007669"/>
    <property type="project" value="TreeGrafter"/>
</dbReference>
<dbReference type="RefSeq" id="XP_022466332.1">
    <property type="nucleotide sequence ID" value="XM_022609991.1"/>
</dbReference>
<evidence type="ECO:0000256" key="4">
    <source>
        <dbReference type="ARBA" id="ARBA00022989"/>
    </source>
</evidence>
<evidence type="ECO:0000256" key="3">
    <source>
        <dbReference type="ARBA" id="ARBA00022692"/>
    </source>
</evidence>
<dbReference type="PANTHER" id="PTHR12703">
    <property type="entry name" value="TRANSMEMBRANE PROTEIN 33"/>
    <property type="match status" value="1"/>
</dbReference>
<feature type="transmembrane region" description="Helical" evidence="6">
    <location>
        <begin position="97"/>
        <end position="121"/>
    </location>
</feature>
<dbReference type="GO" id="GO:0006999">
    <property type="term" value="P:nuclear pore organization"/>
    <property type="evidence" value="ECO:0007669"/>
    <property type="project" value="EnsemblFungi"/>
</dbReference>
<dbReference type="GeneID" id="34527830"/>
<dbReference type="InterPro" id="IPR005344">
    <property type="entry name" value="TMEM33/Pom33"/>
</dbReference>
<dbReference type="GO" id="GO:0061024">
    <property type="term" value="P:membrane organization"/>
    <property type="evidence" value="ECO:0007669"/>
    <property type="project" value="TreeGrafter"/>
</dbReference>
<dbReference type="GO" id="GO:0005643">
    <property type="term" value="C:nuclear pore"/>
    <property type="evidence" value="ECO:0007669"/>
    <property type="project" value="EnsemblFungi"/>
</dbReference>
<protein>
    <recommendedName>
        <fullName evidence="9">Nucleoporin POM33</fullName>
    </recommendedName>
</protein>
<dbReference type="OrthoDB" id="5581259at2759"/>
<organism evidence="7 8">
    <name type="scientific">Huiozyma naganishii (strain ATCC MYA-139 / BCRC 22969 / CBS 8797 / KCTC 17520 / NBRC 10181 / NCYC 3082 / Yp74L-3)</name>
    <name type="common">Yeast</name>
    <name type="synonym">Kazachstania naganishii</name>
    <dbReference type="NCBI Taxonomy" id="1071383"/>
    <lineage>
        <taxon>Eukaryota</taxon>
        <taxon>Fungi</taxon>
        <taxon>Dikarya</taxon>
        <taxon>Ascomycota</taxon>
        <taxon>Saccharomycotina</taxon>
        <taxon>Saccharomycetes</taxon>
        <taxon>Saccharomycetales</taxon>
        <taxon>Saccharomycetaceae</taxon>
        <taxon>Huiozyma</taxon>
    </lineage>
</organism>
<evidence type="ECO:0000256" key="6">
    <source>
        <dbReference type="SAM" id="Phobius"/>
    </source>
</evidence>
<comment type="similarity">
    <text evidence="2">Belongs to the PER33/POM33 family.</text>
</comment>
<dbReference type="OMA" id="FFSIRPT"/>
<dbReference type="AlphaFoldDB" id="J7S2L0"/>
<comment type="subcellular location">
    <subcellularLocation>
        <location evidence="1">Membrane</location>
        <topology evidence="1">Multi-pass membrane protein</topology>
    </subcellularLocation>
</comment>
<name>J7S2L0_HUIN7</name>
<keyword evidence="3 6" id="KW-0812">Transmembrane</keyword>
<dbReference type="eggNOG" id="KOG4002">
    <property type="taxonomic scope" value="Eukaryota"/>
</dbReference>
<reference evidence="7 8" key="1">
    <citation type="journal article" date="2011" name="Proc. Natl. Acad. Sci. U.S.A.">
        <title>Evolutionary erosion of yeast sex chromosomes by mating-type switching accidents.</title>
        <authorList>
            <person name="Gordon J.L."/>
            <person name="Armisen D."/>
            <person name="Proux-Wera E."/>
            <person name="Oheigeartaigh S.S."/>
            <person name="Byrne K.P."/>
            <person name="Wolfe K.H."/>
        </authorList>
    </citation>
    <scope>NUCLEOTIDE SEQUENCE [LARGE SCALE GENOMIC DNA]</scope>
    <source>
        <strain evidence="8">ATCC MYA-139 / BCRC 22969 / CBS 8797 / CCRC 22969 / KCTC 17520 / NBRC 10181 / NCYC 3082</strain>
    </source>
</reference>
<dbReference type="KEGG" id="kng:KNAG_0I03030"/>
<feature type="transmembrane region" description="Helical" evidence="6">
    <location>
        <begin position="35"/>
        <end position="53"/>
    </location>
</feature>
<evidence type="ECO:0000313" key="7">
    <source>
        <dbReference type="EMBL" id="CCK72087.1"/>
    </source>
</evidence>
<accession>J7S2L0</accession>
<proteinExistence type="inferred from homology"/>
<evidence type="ECO:0000256" key="1">
    <source>
        <dbReference type="ARBA" id="ARBA00004141"/>
    </source>
</evidence>
<dbReference type="STRING" id="1071383.J7S2L0"/>
<evidence type="ECO:0008006" key="9">
    <source>
        <dbReference type="Google" id="ProtNLM"/>
    </source>
</evidence>
<dbReference type="GO" id="GO:0005783">
    <property type="term" value="C:endoplasmic reticulum"/>
    <property type="evidence" value="ECO:0007669"/>
    <property type="project" value="EnsemblFungi"/>
</dbReference>
<dbReference type="GO" id="GO:0016020">
    <property type="term" value="C:membrane"/>
    <property type="evidence" value="ECO:0007669"/>
    <property type="project" value="UniProtKB-SubCell"/>
</dbReference>
<feature type="transmembrane region" description="Helical" evidence="6">
    <location>
        <begin position="59"/>
        <end position="76"/>
    </location>
</feature>
<keyword evidence="4 6" id="KW-1133">Transmembrane helix</keyword>
<dbReference type="GO" id="GO:0051664">
    <property type="term" value="P:nuclear pore localization"/>
    <property type="evidence" value="ECO:0007669"/>
    <property type="project" value="EnsemblFungi"/>
</dbReference>
<gene>
    <name evidence="7" type="primary">KNAG0I03030</name>
    <name evidence="7" type="ordered locus">KNAG_0I03030</name>
</gene>
<dbReference type="HOGENOM" id="CLU_065417_1_0_1"/>
<dbReference type="EMBL" id="HE978322">
    <property type="protein sequence ID" value="CCK72087.1"/>
    <property type="molecule type" value="Genomic_DNA"/>
</dbReference>
<keyword evidence="8" id="KW-1185">Reference proteome</keyword>
<dbReference type="Proteomes" id="UP000006310">
    <property type="component" value="Chromosome 9"/>
</dbReference>
<evidence type="ECO:0000313" key="8">
    <source>
        <dbReference type="Proteomes" id="UP000006310"/>
    </source>
</evidence>
<sequence>MDTTQSGKPTESKATPAPAGAAGARFVKLAKSLQFAWFVGHAIVLFSSVLYMFTFKEWLYRLVYLGVVHSFGIIIYQQHFLKTVPRDTASLLTDENILYFALATVWLFTPRFTISLIPYIIFSLFHFARYLQNNFLPVVFGLTRENSGIIQNLTNFTQNFNERCMYWVAGVELTTEVILLLKALVWCRRSWILFPLYSLFIKIRFENSKYSRAAFAQWRVRLDGLISHPSVPPVAKKAYDFTKTKLIQLSSYQLTKPTLSPQAAEAKQN</sequence>
<dbReference type="InterPro" id="IPR051645">
    <property type="entry name" value="PER33/POM33_regulator"/>
</dbReference>
<evidence type="ECO:0000256" key="5">
    <source>
        <dbReference type="ARBA" id="ARBA00023136"/>
    </source>
</evidence>
<dbReference type="Pfam" id="PF03661">
    <property type="entry name" value="TMEM33_Pom33"/>
    <property type="match status" value="1"/>
</dbReference>